<protein>
    <recommendedName>
        <fullName evidence="5">Pectate lyase</fullName>
    </recommendedName>
</protein>
<feature type="compositionally biased region" description="Low complexity" evidence="1">
    <location>
        <begin position="29"/>
        <end position="43"/>
    </location>
</feature>
<keyword evidence="2" id="KW-0732">Signal</keyword>
<evidence type="ECO:0000313" key="4">
    <source>
        <dbReference type="Proteomes" id="UP000318288"/>
    </source>
</evidence>
<dbReference type="EMBL" id="SJPW01000003">
    <property type="protein sequence ID" value="TWU56952.1"/>
    <property type="molecule type" value="Genomic_DNA"/>
</dbReference>
<dbReference type="OrthoDB" id="338827at2"/>
<dbReference type="Gene3D" id="2.160.20.10">
    <property type="entry name" value="Single-stranded right-handed beta-helix, Pectin lyase-like"/>
    <property type="match status" value="1"/>
</dbReference>
<name>A0A5C6F7K6_9BACT</name>
<dbReference type="RefSeq" id="WP_146458345.1">
    <property type="nucleotide sequence ID" value="NZ_SJPW01000003.1"/>
</dbReference>
<feature type="region of interest" description="Disordered" evidence="1">
    <location>
        <begin position="23"/>
        <end position="43"/>
    </location>
</feature>
<dbReference type="InterPro" id="IPR012334">
    <property type="entry name" value="Pectin_lyas_fold"/>
</dbReference>
<organism evidence="3 4">
    <name type="scientific">Rubripirellula tenax</name>
    <dbReference type="NCBI Taxonomy" id="2528015"/>
    <lineage>
        <taxon>Bacteria</taxon>
        <taxon>Pseudomonadati</taxon>
        <taxon>Planctomycetota</taxon>
        <taxon>Planctomycetia</taxon>
        <taxon>Pirellulales</taxon>
        <taxon>Pirellulaceae</taxon>
        <taxon>Rubripirellula</taxon>
    </lineage>
</organism>
<feature type="signal peptide" evidence="2">
    <location>
        <begin position="1"/>
        <end position="22"/>
    </location>
</feature>
<comment type="caution">
    <text evidence="3">The sequence shown here is derived from an EMBL/GenBank/DDBJ whole genome shotgun (WGS) entry which is preliminary data.</text>
</comment>
<evidence type="ECO:0008006" key="5">
    <source>
        <dbReference type="Google" id="ProtNLM"/>
    </source>
</evidence>
<evidence type="ECO:0000313" key="3">
    <source>
        <dbReference type="EMBL" id="TWU56952.1"/>
    </source>
</evidence>
<reference evidence="3 4" key="1">
    <citation type="submission" date="2019-02" db="EMBL/GenBank/DDBJ databases">
        <title>Deep-cultivation of Planctomycetes and their phenomic and genomic characterization uncovers novel biology.</title>
        <authorList>
            <person name="Wiegand S."/>
            <person name="Jogler M."/>
            <person name="Boedeker C."/>
            <person name="Pinto D."/>
            <person name="Vollmers J."/>
            <person name="Rivas-Marin E."/>
            <person name="Kohn T."/>
            <person name="Peeters S.H."/>
            <person name="Heuer A."/>
            <person name="Rast P."/>
            <person name="Oberbeckmann S."/>
            <person name="Bunk B."/>
            <person name="Jeske O."/>
            <person name="Meyerdierks A."/>
            <person name="Storesund J.E."/>
            <person name="Kallscheuer N."/>
            <person name="Luecker S."/>
            <person name="Lage O.M."/>
            <person name="Pohl T."/>
            <person name="Merkel B.J."/>
            <person name="Hornburger P."/>
            <person name="Mueller R.-W."/>
            <person name="Bruemmer F."/>
            <person name="Labrenz M."/>
            <person name="Spormann A.M."/>
            <person name="Op Den Camp H."/>
            <person name="Overmann J."/>
            <person name="Amann R."/>
            <person name="Jetten M.S.M."/>
            <person name="Mascher T."/>
            <person name="Medema M.H."/>
            <person name="Devos D.P."/>
            <person name="Kaster A.-K."/>
            <person name="Ovreas L."/>
            <person name="Rohde M."/>
            <person name="Galperin M.Y."/>
            <person name="Jogler C."/>
        </authorList>
    </citation>
    <scope>NUCLEOTIDE SEQUENCE [LARGE SCALE GENOMIC DNA]</scope>
    <source>
        <strain evidence="3 4">Poly51</strain>
    </source>
</reference>
<dbReference type="AlphaFoldDB" id="A0A5C6F7K6"/>
<dbReference type="InterPro" id="IPR011050">
    <property type="entry name" value="Pectin_lyase_fold/virulence"/>
</dbReference>
<sequence length="208" mass="21710" precursor="true">MKLAYVLLLISAIVLVTGCADSSPAPDPTADGGNAGSGNSTANVPEQDAVVRVVIQPGPDAQTEAQEALVLAEPGDVIEFSEGTFEFDGTLSLDGVNDVTIHGKGMEKTILNFAKLGAGKGGEGLKIKSSKFLLEDLTIEDTPGDAIKLQDCEGLTIRRVRTWWTGGPDAANGAYGLYPVMCSNVLIEHCVAECAGCRLARARVYAAN</sequence>
<accession>A0A5C6F7K6</accession>
<keyword evidence="4" id="KW-1185">Reference proteome</keyword>
<evidence type="ECO:0000256" key="1">
    <source>
        <dbReference type="SAM" id="MobiDB-lite"/>
    </source>
</evidence>
<dbReference type="PROSITE" id="PS51257">
    <property type="entry name" value="PROKAR_LIPOPROTEIN"/>
    <property type="match status" value="1"/>
</dbReference>
<proteinExistence type="predicted"/>
<gene>
    <name evidence="3" type="ORF">Poly51_28710</name>
</gene>
<dbReference type="Proteomes" id="UP000318288">
    <property type="component" value="Unassembled WGS sequence"/>
</dbReference>
<dbReference type="SUPFAM" id="SSF51126">
    <property type="entry name" value="Pectin lyase-like"/>
    <property type="match status" value="1"/>
</dbReference>
<feature type="chain" id="PRO_5022820136" description="Pectate lyase" evidence="2">
    <location>
        <begin position="23"/>
        <end position="208"/>
    </location>
</feature>
<evidence type="ECO:0000256" key="2">
    <source>
        <dbReference type="SAM" id="SignalP"/>
    </source>
</evidence>